<dbReference type="OrthoDB" id="515905at2"/>
<gene>
    <name evidence="2" type="ORF">GA0071312_0692</name>
    <name evidence="1" type="ORF">HLUCCO17_16800</name>
</gene>
<organism evidence="1 3">
    <name type="scientific">Saliniramus fredricksonii</name>
    <dbReference type="NCBI Taxonomy" id="1653334"/>
    <lineage>
        <taxon>Bacteria</taxon>
        <taxon>Pseudomonadati</taxon>
        <taxon>Pseudomonadota</taxon>
        <taxon>Alphaproteobacteria</taxon>
        <taxon>Hyphomicrobiales</taxon>
        <taxon>Salinarimonadaceae</taxon>
        <taxon>Saliniramus</taxon>
    </lineage>
</organism>
<dbReference type="GO" id="GO:0004519">
    <property type="term" value="F:endonuclease activity"/>
    <property type="evidence" value="ECO:0007669"/>
    <property type="project" value="UniProtKB-KW"/>
</dbReference>
<protein>
    <submittedName>
        <fullName evidence="2">Toxin YhaV</fullName>
    </submittedName>
    <submittedName>
        <fullName evidence="1">Toxin with endonuclease activity YhaV</fullName>
    </submittedName>
</protein>
<dbReference type="EMBL" id="LJSX01000039">
    <property type="protein sequence ID" value="KPQ08890.1"/>
    <property type="molecule type" value="Genomic_DNA"/>
</dbReference>
<dbReference type="InterPro" id="IPR021679">
    <property type="entry name" value="Toxin_endonuclease_YhaV"/>
</dbReference>
<proteinExistence type="predicted"/>
<name>A0A0N8KDL7_9HYPH</name>
<dbReference type="GO" id="GO:0004540">
    <property type="term" value="F:RNA nuclease activity"/>
    <property type="evidence" value="ECO:0007669"/>
    <property type="project" value="InterPro"/>
</dbReference>
<keyword evidence="1" id="KW-0378">Hydrolase</keyword>
<dbReference type="STRING" id="1653334.GA0071312_0692"/>
<evidence type="ECO:0000313" key="4">
    <source>
        <dbReference type="Proteomes" id="UP000182800"/>
    </source>
</evidence>
<evidence type="ECO:0000313" key="1">
    <source>
        <dbReference type="EMBL" id="KPQ08890.1"/>
    </source>
</evidence>
<evidence type="ECO:0000313" key="2">
    <source>
        <dbReference type="EMBL" id="SCC79124.1"/>
    </source>
</evidence>
<dbReference type="GO" id="GO:0110001">
    <property type="term" value="C:toxin-antitoxin complex"/>
    <property type="evidence" value="ECO:0007669"/>
    <property type="project" value="InterPro"/>
</dbReference>
<dbReference type="EMBL" id="FMBM01000001">
    <property type="protein sequence ID" value="SCC79124.1"/>
    <property type="molecule type" value="Genomic_DNA"/>
</dbReference>
<accession>A0A0N8KDL7</accession>
<reference evidence="2 4" key="2">
    <citation type="submission" date="2016-08" db="EMBL/GenBank/DDBJ databases">
        <authorList>
            <person name="Varghese N."/>
            <person name="Submissions Spin"/>
        </authorList>
    </citation>
    <scope>NUCLEOTIDE SEQUENCE [LARGE SCALE GENOMIC DNA]</scope>
    <source>
        <strain evidence="2 4">HL-109</strain>
    </source>
</reference>
<keyword evidence="1" id="KW-0540">Nuclease</keyword>
<dbReference type="AlphaFoldDB" id="A0A0N8KDL7"/>
<dbReference type="RefSeq" id="WP_074443615.1">
    <property type="nucleotide sequence ID" value="NZ_FMBM01000001.1"/>
</dbReference>
<comment type="caution">
    <text evidence="1">The sequence shown here is derived from an EMBL/GenBank/DDBJ whole genome shotgun (WGS) entry which is preliminary data.</text>
</comment>
<reference evidence="1 3" key="1">
    <citation type="submission" date="2015-09" db="EMBL/GenBank/DDBJ databases">
        <title>Identification and resolution of microdiversity through metagenomic sequencing of parallel consortia.</title>
        <authorList>
            <person name="Nelson W.C."/>
            <person name="Romine M.F."/>
            <person name="Lindemann S.R."/>
        </authorList>
    </citation>
    <scope>NUCLEOTIDE SEQUENCE [LARGE SCALE GENOMIC DNA]</scope>
    <source>
        <strain evidence="1">HL-109</strain>
    </source>
</reference>
<keyword evidence="4" id="KW-1185">Reference proteome</keyword>
<dbReference type="Proteomes" id="UP000182800">
    <property type="component" value="Unassembled WGS sequence"/>
</dbReference>
<evidence type="ECO:0000313" key="3">
    <source>
        <dbReference type="Proteomes" id="UP000050497"/>
    </source>
</evidence>
<dbReference type="Proteomes" id="UP000050497">
    <property type="component" value="Unassembled WGS sequence"/>
</dbReference>
<sequence length="172" mass="19373">MSAPVAPLTVNGWSIYAHPLFLDQLDALITQVEALRARDPQGWRRKNATKRLAAIFRLAREVIPADPGSPTFRQGDSLGPARRHWFRAKFFQQYRLFFRFDTASGIIVIAWVNDDETLRSYGSRSDAYATFKGMLENGDPPEDFDALLQAARNASDRFETGLAAASEPEPRK</sequence>
<dbReference type="PATRIC" id="fig|1653334.4.peg.1323"/>
<keyword evidence="1" id="KW-0255">Endonuclease</keyword>
<dbReference type="Pfam" id="PF11663">
    <property type="entry name" value="Toxin_YhaV"/>
    <property type="match status" value="1"/>
</dbReference>